<proteinExistence type="evidence at transcript level"/>
<dbReference type="AlphaFoldDB" id="Q4VG00"/>
<keyword evidence="2" id="KW-0406">Ion transport</keyword>
<dbReference type="InterPro" id="IPR002908">
    <property type="entry name" value="Frataxin/CyaY"/>
</dbReference>
<feature type="non-terminal residue" evidence="4">
    <location>
        <position position="1"/>
    </location>
</feature>
<accession>Q4VG00</accession>
<keyword evidence="2" id="KW-0813">Transport</keyword>
<evidence type="ECO:0000256" key="1">
    <source>
        <dbReference type="ARBA" id="ARBA00008183"/>
    </source>
</evidence>
<keyword evidence="3" id="KW-0408">Iron</keyword>
<reference evidence="4" key="2">
    <citation type="submission" date="2005-03" db="EMBL/GenBank/DDBJ databases">
        <authorList>
            <person name="Williams B.A.P."/>
            <person name="Keeling P.J."/>
        </authorList>
    </citation>
    <scope>NUCLEOTIDE SEQUENCE</scope>
</reference>
<dbReference type="Pfam" id="PF01491">
    <property type="entry name" value="Frataxin_Cyay"/>
    <property type="match status" value="1"/>
</dbReference>
<evidence type="ECO:0000313" key="4">
    <source>
        <dbReference type="EMBL" id="AAY27415.1"/>
    </source>
</evidence>
<evidence type="ECO:0000256" key="3">
    <source>
        <dbReference type="ARBA" id="ARBA00023004"/>
    </source>
</evidence>
<dbReference type="GO" id="GO:0016226">
    <property type="term" value="P:iron-sulfur cluster assembly"/>
    <property type="evidence" value="ECO:0007669"/>
    <property type="project" value="InterPro"/>
</dbReference>
<dbReference type="InterPro" id="IPR036524">
    <property type="entry name" value="Frataxin/CyaY_sf"/>
</dbReference>
<dbReference type="SUPFAM" id="SSF55387">
    <property type="entry name" value="Frataxin/Nqo15-like"/>
    <property type="match status" value="1"/>
</dbReference>
<protein>
    <submittedName>
        <fullName evidence="4">Frataxin</fullName>
    </submittedName>
</protein>
<dbReference type="PROSITE" id="PS50810">
    <property type="entry name" value="FRATAXIN_2"/>
    <property type="match status" value="1"/>
</dbReference>
<sequence>LRQLWASSPVTGPVRFEVNAETWVDTRNRRSLSEFMESEIHEIKRRLAVQNCKRDT</sequence>
<evidence type="ECO:0000256" key="2">
    <source>
        <dbReference type="ARBA" id="ARBA00022496"/>
    </source>
</evidence>
<dbReference type="GO" id="GO:0008199">
    <property type="term" value="F:ferric iron binding"/>
    <property type="evidence" value="ECO:0007669"/>
    <property type="project" value="InterPro"/>
</dbReference>
<organism evidence="4">
    <name type="scientific">Antonospora locustae</name>
    <name type="common">Microsporidian parasite</name>
    <name type="synonym">Nosema locustae</name>
    <dbReference type="NCBI Taxonomy" id="278021"/>
    <lineage>
        <taxon>Eukaryota</taxon>
        <taxon>Fungi</taxon>
        <taxon>Fungi incertae sedis</taxon>
        <taxon>Microsporidia</taxon>
        <taxon>Antonospora</taxon>
    </lineage>
</organism>
<dbReference type="GO" id="GO:0006826">
    <property type="term" value="P:iron ion transport"/>
    <property type="evidence" value="ECO:0007669"/>
    <property type="project" value="UniProtKB-KW"/>
</dbReference>
<reference evidence="4" key="1">
    <citation type="journal article" date="2005" name="J. Eukaryot. Microbiol.">
        <title>Microsporidian mitochondrial proteins: expression in Antonospora locustae spores and identification of genes coding for two further proteins.</title>
        <authorList>
            <person name="Williams B.A."/>
            <person name="Keeling P.J."/>
        </authorList>
    </citation>
    <scope>NUCLEOTIDE SEQUENCE</scope>
</reference>
<keyword evidence="2" id="KW-0410">Iron transport</keyword>
<comment type="similarity">
    <text evidence="1">Belongs to the frataxin family.</text>
</comment>
<dbReference type="Gene3D" id="3.30.920.10">
    <property type="entry name" value="Frataxin/CyaY"/>
    <property type="match status" value="1"/>
</dbReference>
<dbReference type="EMBL" id="AY952289">
    <property type="protein sequence ID" value="AAY27415.1"/>
    <property type="molecule type" value="mRNA"/>
</dbReference>
<dbReference type="GO" id="GO:0005737">
    <property type="term" value="C:cytoplasm"/>
    <property type="evidence" value="ECO:0007669"/>
    <property type="project" value="UniProtKB-ARBA"/>
</dbReference>
<name>Q4VG00_ANTLO</name>